<accession>A0A090R8U4</accession>
<evidence type="ECO:0000313" key="2">
    <source>
        <dbReference type="Proteomes" id="UP000029227"/>
    </source>
</evidence>
<keyword evidence="1" id="KW-0347">Helicase</keyword>
<dbReference type="Proteomes" id="UP000029227">
    <property type="component" value="Unassembled WGS sequence"/>
</dbReference>
<sequence>MSAIKLDALTHPERIGTVSIHHELNNSVKAFGALFWSKVLKASDLLLKKMQTHQIVEVEYCDRYLAAPLPFSLCLSAVGALLGHYKDCKASIITGSLKEGGYLPESVQDNWSSDDTRCKVVNRCIDKTQLDITFETKPKYQLPHARTMTFTFDDGVTVTLWLDQGFGYWWVDKYLPENQFPADLTVDEQAECIVLGPWQLKSGDWPTVVFFSIEE</sequence>
<dbReference type="STRING" id="754436.JCM19237_2153"/>
<name>A0A090R8U4_9GAMM</name>
<protein>
    <submittedName>
        <fullName evidence="1">DEAD-box helicase-related protein</fullName>
    </submittedName>
</protein>
<dbReference type="eggNOG" id="COG1201">
    <property type="taxonomic scope" value="Bacteria"/>
</dbReference>
<keyword evidence="1" id="KW-0547">Nucleotide-binding</keyword>
<evidence type="ECO:0000313" key="1">
    <source>
        <dbReference type="EMBL" id="GAL04002.1"/>
    </source>
</evidence>
<proteinExistence type="predicted"/>
<gene>
    <name evidence="1" type="ORF">JCM19237_2153</name>
</gene>
<comment type="caution">
    <text evidence="1">The sequence shown here is derived from an EMBL/GenBank/DDBJ whole genome shotgun (WGS) entry which is preliminary data.</text>
</comment>
<keyword evidence="1" id="KW-0378">Hydrolase</keyword>
<dbReference type="GO" id="GO:0004386">
    <property type="term" value="F:helicase activity"/>
    <property type="evidence" value="ECO:0007669"/>
    <property type="project" value="UniProtKB-KW"/>
</dbReference>
<keyword evidence="1" id="KW-0067">ATP-binding</keyword>
<dbReference type="AlphaFoldDB" id="A0A090R8U4"/>
<organism evidence="1 2">
    <name type="scientific">Photobacterium aphoticum</name>
    <dbReference type="NCBI Taxonomy" id="754436"/>
    <lineage>
        <taxon>Bacteria</taxon>
        <taxon>Pseudomonadati</taxon>
        <taxon>Pseudomonadota</taxon>
        <taxon>Gammaproteobacteria</taxon>
        <taxon>Vibrionales</taxon>
        <taxon>Vibrionaceae</taxon>
        <taxon>Photobacterium</taxon>
    </lineage>
</organism>
<dbReference type="EMBL" id="BBMN01000003">
    <property type="protein sequence ID" value="GAL04002.1"/>
    <property type="molecule type" value="Genomic_DNA"/>
</dbReference>
<reference evidence="1 2" key="1">
    <citation type="journal article" date="2014" name="Genome Announc.">
        <title>Draft Genome Sequences of Two Vibrionaceae Species, Vibrio ponticus C121 and Photobacterium aphoticum C119, Isolated as Coral Reef Microbiota.</title>
        <authorList>
            <person name="Al-saari N."/>
            <person name="Meirelles P.M."/>
            <person name="Mino S."/>
            <person name="Suda W."/>
            <person name="Oshima K."/>
            <person name="Hattori M."/>
            <person name="Ohkuma M."/>
            <person name="Thompson F.L."/>
            <person name="Gomez-Gil B."/>
            <person name="Sawabe T."/>
            <person name="Sawabe T."/>
        </authorList>
    </citation>
    <scope>NUCLEOTIDE SEQUENCE [LARGE SCALE GENOMIC DNA]</scope>
    <source>
        <strain evidence="1 2">JCM 19237</strain>
    </source>
</reference>